<keyword evidence="1" id="KW-1133">Transmembrane helix</keyword>
<gene>
    <name evidence="2" type="ORF">BS297_12595</name>
</gene>
<name>A0A5N5E482_RHOER</name>
<comment type="caution">
    <text evidence="2">The sequence shown here is derived from an EMBL/GenBank/DDBJ whole genome shotgun (WGS) entry which is preliminary data.</text>
</comment>
<accession>A0A5N5E482</accession>
<dbReference type="AlphaFoldDB" id="A0A5N5E482"/>
<feature type="transmembrane region" description="Helical" evidence="1">
    <location>
        <begin position="40"/>
        <end position="58"/>
    </location>
</feature>
<dbReference type="Proteomes" id="UP000325576">
    <property type="component" value="Unassembled WGS sequence"/>
</dbReference>
<organism evidence="2 3">
    <name type="scientific">Rhodococcus erythropolis</name>
    <name type="common">Arthrobacter picolinophilus</name>
    <dbReference type="NCBI Taxonomy" id="1833"/>
    <lineage>
        <taxon>Bacteria</taxon>
        <taxon>Bacillati</taxon>
        <taxon>Actinomycetota</taxon>
        <taxon>Actinomycetes</taxon>
        <taxon>Mycobacteriales</taxon>
        <taxon>Nocardiaceae</taxon>
        <taxon>Rhodococcus</taxon>
        <taxon>Rhodococcus erythropolis group</taxon>
    </lineage>
</organism>
<keyword evidence="1" id="KW-0812">Transmembrane</keyword>
<proteinExistence type="predicted"/>
<sequence length="62" mass="7013">MTTATEANTYGAERTVVPLGGFNTTLLRLEFRRLTRNRRTMIFTLVMPVVFFLVFGLGQGDD</sequence>
<dbReference type="EMBL" id="MRBO01000378">
    <property type="protein sequence ID" value="KAB2585016.1"/>
    <property type="molecule type" value="Genomic_DNA"/>
</dbReference>
<reference evidence="2 3" key="1">
    <citation type="journal article" date="2017" name="Poromechanics V (2013)">
        <title>Genomic Characterization of the Arsenic-Tolerant Actinobacterium, &lt;i&gt;Rhodococcus erythropolis&lt;/i&gt; S43.</title>
        <authorList>
            <person name="Retamal-Morales G."/>
            <person name="Mehnert M."/>
            <person name="Schwabe R."/>
            <person name="Tischler D."/>
            <person name="Schloemann M."/>
            <person name="Levican G.J."/>
        </authorList>
    </citation>
    <scope>NUCLEOTIDE SEQUENCE [LARGE SCALE GENOMIC DNA]</scope>
    <source>
        <strain evidence="2 3">S43</strain>
    </source>
</reference>
<protein>
    <submittedName>
        <fullName evidence="2">Uncharacterized protein</fullName>
    </submittedName>
</protein>
<feature type="non-terminal residue" evidence="2">
    <location>
        <position position="62"/>
    </location>
</feature>
<evidence type="ECO:0000313" key="2">
    <source>
        <dbReference type="EMBL" id="KAB2585016.1"/>
    </source>
</evidence>
<evidence type="ECO:0000256" key="1">
    <source>
        <dbReference type="SAM" id="Phobius"/>
    </source>
</evidence>
<evidence type="ECO:0000313" key="3">
    <source>
        <dbReference type="Proteomes" id="UP000325576"/>
    </source>
</evidence>
<keyword evidence="1" id="KW-0472">Membrane</keyword>